<evidence type="ECO:0000256" key="1">
    <source>
        <dbReference type="SAM" id="MobiDB-lite"/>
    </source>
</evidence>
<evidence type="ECO:0000313" key="2">
    <source>
        <dbReference type="EMBL" id="ONK62527.1"/>
    </source>
</evidence>
<protein>
    <submittedName>
        <fullName evidence="2">Uncharacterized protein</fullName>
    </submittedName>
</protein>
<feature type="region of interest" description="Disordered" evidence="1">
    <location>
        <begin position="86"/>
        <end position="113"/>
    </location>
</feature>
<name>A0A5P1EBF3_ASPOF</name>
<gene>
    <name evidence="2" type="ORF">A4U43_C07F5010</name>
</gene>
<keyword evidence="3" id="KW-1185">Reference proteome</keyword>
<sequence>MKDERKCDTLKDECFAFDIIDDTMCNISEQTIELLDTDLAVINGDFITEEFVNVNAMSNSSKENEEALNQKQQGLKISGEKLARNRAGAKLNRSIQLKNKGKQDGKLTSSSWK</sequence>
<dbReference type="EMBL" id="CM007387">
    <property type="protein sequence ID" value="ONK62527.1"/>
    <property type="molecule type" value="Genomic_DNA"/>
</dbReference>
<reference evidence="3" key="1">
    <citation type="journal article" date="2017" name="Nat. Commun.">
        <title>The asparagus genome sheds light on the origin and evolution of a young Y chromosome.</title>
        <authorList>
            <person name="Harkess A."/>
            <person name="Zhou J."/>
            <person name="Xu C."/>
            <person name="Bowers J.E."/>
            <person name="Van der Hulst R."/>
            <person name="Ayyampalayam S."/>
            <person name="Mercati F."/>
            <person name="Riccardi P."/>
            <person name="McKain M.R."/>
            <person name="Kakrana A."/>
            <person name="Tang H."/>
            <person name="Ray J."/>
            <person name="Groenendijk J."/>
            <person name="Arikit S."/>
            <person name="Mathioni S.M."/>
            <person name="Nakano M."/>
            <person name="Shan H."/>
            <person name="Telgmann-Rauber A."/>
            <person name="Kanno A."/>
            <person name="Yue Z."/>
            <person name="Chen H."/>
            <person name="Li W."/>
            <person name="Chen Y."/>
            <person name="Xu X."/>
            <person name="Zhang Y."/>
            <person name="Luo S."/>
            <person name="Chen H."/>
            <person name="Gao J."/>
            <person name="Mao Z."/>
            <person name="Pires J.C."/>
            <person name="Luo M."/>
            <person name="Kudrna D."/>
            <person name="Wing R.A."/>
            <person name="Meyers B.C."/>
            <person name="Yi K."/>
            <person name="Kong H."/>
            <person name="Lavrijsen P."/>
            <person name="Sunseri F."/>
            <person name="Falavigna A."/>
            <person name="Ye Y."/>
            <person name="Leebens-Mack J.H."/>
            <person name="Chen G."/>
        </authorList>
    </citation>
    <scope>NUCLEOTIDE SEQUENCE [LARGE SCALE GENOMIC DNA]</scope>
    <source>
        <strain evidence="3">cv. DH0086</strain>
    </source>
</reference>
<proteinExistence type="predicted"/>
<accession>A0A5P1EBF3</accession>
<dbReference type="AlphaFoldDB" id="A0A5P1EBF3"/>
<dbReference type="Proteomes" id="UP000243459">
    <property type="component" value="Chromosome 7"/>
</dbReference>
<organism evidence="2 3">
    <name type="scientific">Asparagus officinalis</name>
    <name type="common">Garden asparagus</name>
    <dbReference type="NCBI Taxonomy" id="4686"/>
    <lineage>
        <taxon>Eukaryota</taxon>
        <taxon>Viridiplantae</taxon>
        <taxon>Streptophyta</taxon>
        <taxon>Embryophyta</taxon>
        <taxon>Tracheophyta</taxon>
        <taxon>Spermatophyta</taxon>
        <taxon>Magnoliopsida</taxon>
        <taxon>Liliopsida</taxon>
        <taxon>Asparagales</taxon>
        <taxon>Asparagaceae</taxon>
        <taxon>Asparagoideae</taxon>
        <taxon>Asparagus</taxon>
    </lineage>
</organism>
<evidence type="ECO:0000313" key="3">
    <source>
        <dbReference type="Proteomes" id="UP000243459"/>
    </source>
</evidence>
<dbReference type="Gramene" id="ONK62527">
    <property type="protein sequence ID" value="ONK62527"/>
    <property type="gene ID" value="A4U43_C07F5010"/>
</dbReference>